<dbReference type="EMBL" id="QNUL01000002">
    <property type="protein sequence ID" value="REA63524.1"/>
    <property type="molecule type" value="Genomic_DNA"/>
</dbReference>
<proteinExistence type="predicted"/>
<dbReference type="AlphaFoldDB" id="A0A3D8YG38"/>
<dbReference type="RefSeq" id="WP_147300322.1">
    <property type="nucleotide sequence ID" value="NZ_QNUL01000002.1"/>
</dbReference>
<reference evidence="1 2" key="1">
    <citation type="submission" date="2018-07" db="EMBL/GenBank/DDBJ databases">
        <title>Dyadobacter roseus sp. nov., isolated from rose rhizosphere soil.</title>
        <authorList>
            <person name="Chen L."/>
        </authorList>
    </citation>
    <scope>NUCLEOTIDE SEQUENCE [LARGE SCALE GENOMIC DNA]</scope>
    <source>
        <strain evidence="1 2">RS19</strain>
    </source>
</reference>
<evidence type="ECO:0000313" key="1">
    <source>
        <dbReference type="EMBL" id="REA63524.1"/>
    </source>
</evidence>
<protein>
    <submittedName>
        <fullName evidence="1">Uncharacterized protein</fullName>
    </submittedName>
</protein>
<dbReference type="Proteomes" id="UP000256373">
    <property type="component" value="Unassembled WGS sequence"/>
</dbReference>
<name>A0A3D8YG38_9BACT</name>
<organism evidence="1 2">
    <name type="scientific">Dyadobacter luteus</name>
    <dbReference type="NCBI Taxonomy" id="2259619"/>
    <lineage>
        <taxon>Bacteria</taxon>
        <taxon>Pseudomonadati</taxon>
        <taxon>Bacteroidota</taxon>
        <taxon>Cytophagia</taxon>
        <taxon>Cytophagales</taxon>
        <taxon>Spirosomataceae</taxon>
        <taxon>Dyadobacter</taxon>
    </lineage>
</organism>
<keyword evidence="2" id="KW-1185">Reference proteome</keyword>
<evidence type="ECO:0000313" key="2">
    <source>
        <dbReference type="Proteomes" id="UP000256373"/>
    </source>
</evidence>
<gene>
    <name evidence="1" type="ORF">DSL64_03510</name>
</gene>
<sequence length="134" mass="13957">MQETSLLVLLLAGILGGAVSPLSGDGFLAGVGNVLINGAGGGLSNGLSQGFVEARRWGGVSSFTGNTLSKYQYATTEFFETTGNRYTVPLPNQGAKTGTNAFKSFTGNNYRYNLQVLTGKSGTGMDAHHVYPQA</sequence>
<comment type="caution">
    <text evidence="1">The sequence shown here is derived from an EMBL/GenBank/DDBJ whole genome shotgun (WGS) entry which is preliminary data.</text>
</comment>
<accession>A0A3D8YG38</accession>